<proteinExistence type="predicted"/>
<keyword evidence="2" id="KW-1185">Reference proteome</keyword>
<dbReference type="RefSeq" id="WP_107138331.1">
    <property type="nucleotide sequence ID" value="NZ_PYSV01000011.1"/>
</dbReference>
<dbReference type="InterPro" id="IPR015315">
    <property type="entry name" value="DUF1963"/>
</dbReference>
<sequence>MVHRLPAAASLAEVHVWIRQQLAQMGQPPGTPTEAALHQAVRPCYHLEFEEVPDEQLPVAHSKFGGQPDVPPGWTWPRSPAGGPLRFLCQLRLDQLPGRTPDDDEPPHGLLSFFWLFHPDEQLIVEWWPQLDGLQRRPSLPPGGYAYRPRQVLARRTLSLVDLSVPSGLGGEEHDRFRGLWAQLSQSGAFEFGGVTLFGHVDRASYLSWAESALPRELCDWTLHDPVVNLLRLWSVAHLGDDVLEDTGDNHIYTPEFILRRSDLRARHFHRAHYELSVD</sequence>
<dbReference type="Proteomes" id="UP000240317">
    <property type="component" value="Unassembled WGS sequence"/>
</dbReference>
<name>A0A2T3W6I0_9DEIO</name>
<comment type="caution">
    <text evidence="1">The sequence shown here is derived from an EMBL/GenBank/DDBJ whole genome shotgun (WGS) entry which is preliminary data.</text>
</comment>
<dbReference type="PANTHER" id="PTHR36436:SF6">
    <property type="entry name" value="SLL5081 PROTEIN"/>
    <property type="match status" value="1"/>
</dbReference>
<dbReference type="Pfam" id="PF09234">
    <property type="entry name" value="DUF1963"/>
    <property type="match status" value="1"/>
</dbReference>
<dbReference type="OrthoDB" id="8856529at2"/>
<protein>
    <recommendedName>
        <fullName evidence="3">DUF1963 domain-containing protein</fullName>
    </recommendedName>
</protein>
<evidence type="ECO:0000313" key="2">
    <source>
        <dbReference type="Proteomes" id="UP000240317"/>
    </source>
</evidence>
<dbReference type="Gene3D" id="2.30.320.10">
    <property type="entry name" value="YwqG-like"/>
    <property type="match status" value="1"/>
</dbReference>
<dbReference type="PANTHER" id="PTHR36436">
    <property type="entry name" value="SLL5081 PROTEIN"/>
    <property type="match status" value="1"/>
</dbReference>
<reference evidence="1 2" key="1">
    <citation type="submission" date="2018-03" db="EMBL/GenBank/DDBJ databases">
        <title>Draft genome of Deinococcus sp. OD32.</title>
        <authorList>
            <person name="Wang X.-P."/>
            <person name="Du Z.-J."/>
        </authorList>
    </citation>
    <scope>NUCLEOTIDE SEQUENCE [LARGE SCALE GENOMIC DNA]</scope>
    <source>
        <strain evidence="1 2">OD32</strain>
    </source>
</reference>
<evidence type="ECO:0000313" key="1">
    <source>
        <dbReference type="EMBL" id="PTA67510.1"/>
    </source>
</evidence>
<gene>
    <name evidence="1" type="ORF">C8263_11755</name>
</gene>
<dbReference type="EMBL" id="PYSV01000011">
    <property type="protein sequence ID" value="PTA67510.1"/>
    <property type="molecule type" value="Genomic_DNA"/>
</dbReference>
<dbReference type="AlphaFoldDB" id="A0A2T3W6I0"/>
<dbReference type="InterPro" id="IPR035948">
    <property type="entry name" value="YwqG-like_sf"/>
</dbReference>
<accession>A0A2T3W6I0</accession>
<dbReference type="SUPFAM" id="SSF103032">
    <property type="entry name" value="Hypothetical protein YwqG"/>
    <property type="match status" value="1"/>
</dbReference>
<organism evidence="1 2">
    <name type="scientific">Deinococcus arcticus</name>
    <dbReference type="NCBI Taxonomy" id="2136176"/>
    <lineage>
        <taxon>Bacteria</taxon>
        <taxon>Thermotogati</taxon>
        <taxon>Deinococcota</taxon>
        <taxon>Deinococci</taxon>
        <taxon>Deinococcales</taxon>
        <taxon>Deinococcaceae</taxon>
        <taxon>Deinococcus</taxon>
    </lineage>
</organism>
<evidence type="ECO:0008006" key="3">
    <source>
        <dbReference type="Google" id="ProtNLM"/>
    </source>
</evidence>